<organism evidence="3 4">
    <name type="scientific">Smittium megazygosporum</name>
    <dbReference type="NCBI Taxonomy" id="133381"/>
    <lineage>
        <taxon>Eukaryota</taxon>
        <taxon>Fungi</taxon>
        <taxon>Fungi incertae sedis</taxon>
        <taxon>Zoopagomycota</taxon>
        <taxon>Kickxellomycotina</taxon>
        <taxon>Harpellomycetes</taxon>
        <taxon>Harpellales</taxon>
        <taxon>Legeriomycetaceae</taxon>
        <taxon>Smittium</taxon>
    </lineage>
</organism>
<dbReference type="InterPro" id="IPR019186">
    <property type="entry name" value="Nucleolar_protein_12"/>
</dbReference>
<sequence length="124" mass="14111">MPKSKKPQSNTKLLSHGSKVYANKRRKAAETVQEVVWDTSQRSDFLTGFHKRKLEKHQNKIKAAKERDRRERLAQPSSKKDSTTVLIAPKSKTTISITDDFDPTGQDLDALLTPQQILNKLRGK</sequence>
<dbReference type="Pfam" id="PF09805">
    <property type="entry name" value="Nop25"/>
    <property type="match status" value="1"/>
</dbReference>
<proteinExistence type="predicted"/>
<dbReference type="AlphaFoldDB" id="A0A2T9ZFB6"/>
<feature type="region of interest" description="Disordered" evidence="1">
    <location>
        <begin position="49"/>
        <end position="86"/>
    </location>
</feature>
<feature type="region of interest" description="Disordered" evidence="1">
    <location>
        <begin position="1"/>
        <end position="26"/>
    </location>
</feature>
<comment type="caution">
    <text evidence="3">The sequence shown here is derived from an EMBL/GenBank/DDBJ whole genome shotgun (WGS) entry which is preliminary data.</text>
</comment>
<evidence type="ECO:0000313" key="3">
    <source>
        <dbReference type="EMBL" id="PVV03276.1"/>
    </source>
</evidence>
<feature type="compositionally biased region" description="Basic and acidic residues" evidence="1">
    <location>
        <begin position="63"/>
        <end position="82"/>
    </location>
</feature>
<gene>
    <name evidence="2" type="ORF">BB560_002254</name>
    <name evidence="3" type="ORF">BB560_002257</name>
</gene>
<keyword evidence="4" id="KW-1185">Reference proteome</keyword>
<evidence type="ECO:0000313" key="4">
    <source>
        <dbReference type="Proteomes" id="UP000245609"/>
    </source>
</evidence>
<reference evidence="3 4" key="1">
    <citation type="journal article" date="2018" name="MBio">
        <title>Comparative Genomics Reveals the Core Gene Toolbox for the Fungus-Insect Symbiosis.</title>
        <authorList>
            <person name="Wang Y."/>
            <person name="Stata M."/>
            <person name="Wang W."/>
            <person name="Stajich J.E."/>
            <person name="White M.M."/>
            <person name="Moncalvo J.M."/>
        </authorList>
    </citation>
    <scope>NUCLEOTIDE SEQUENCE [LARGE SCALE GENOMIC DNA]</scope>
    <source>
        <strain evidence="3 4">SC-DP-2</strain>
    </source>
</reference>
<feature type="compositionally biased region" description="Basic residues" evidence="1">
    <location>
        <begin position="49"/>
        <end position="62"/>
    </location>
</feature>
<dbReference type="EMBL" id="MBFS01000254">
    <property type="protein sequence ID" value="PVV03276.1"/>
    <property type="molecule type" value="Genomic_DNA"/>
</dbReference>
<dbReference type="OrthoDB" id="551633at2759"/>
<dbReference type="Proteomes" id="UP000245609">
    <property type="component" value="Unassembled WGS sequence"/>
</dbReference>
<name>A0A2T9ZFB6_9FUNG</name>
<evidence type="ECO:0000256" key="1">
    <source>
        <dbReference type="SAM" id="MobiDB-lite"/>
    </source>
</evidence>
<dbReference type="EMBL" id="MBFS01000254">
    <property type="protein sequence ID" value="PVV03275.1"/>
    <property type="molecule type" value="Genomic_DNA"/>
</dbReference>
<evidence type="ECO:0000313" key="2">
    <source>
        <dbReference type="EMBL" id="PVV03275.1"/>
    </source>
</evidence>
<protein>
    <submittedName>
        <fullName evidence="3">Uncharacterized protein</fullName>
    </submittedName>
</protein>
<accession>A0A2T9ZFB6</accession>
<dbReference type="STRING" id="133381.A0A2T9ZFB6"/>